<name>A0A5M4BAA3_9FLAO</name>
<dbReference type="SUPFAM" id="SSF49265">
    <property type="entry name" value="Fibronectin type III"/>
    <property type="match status" value="1"/>
</dbReference>
<dbReference type="RefSeq" id="WP_227977392.1">
    <property type="nucleotide sequence ID" value="NZ_BLBC01000012.1"/>
</dbReference>
<dbReference type="Pfam" id="PF14424">
    <property type="entry name" value="Toxin-deaminase"/>
    <property type="match status" value="1"/>
</dbReference>
<dbReference type="AlphaFoldDB" id="A0A5M4BAA3"/>
<sequence length="1220" mass="140133">MRYIKYVILVWIVIQSCFLKAQQYPVDVQLFVTPPYQQSLRDYWATFEPKMQVYLLLKDLNSPVRNVALRFSLEDMQGQPLAQTASYASPFQTQLTSGVRKNFSNIDLKSLLAFENLQGVSENFYNDLLPEGAYFFCLTAYDLATQMPLSAKARTLIQIRRYTPPLPTLPAQGEVIAKQSQFQHLVFQWMLRDPAPFTQYEFTLKEVWDNSLNPEEAFISGRLVYQGKVPSNTILYGTDKPILLENKRYVWKVRAFTQNPNNPNQRQSFFHNNGESEAFYFDYVSHCEAPKFLTAITKDNTANIRWSGEPVRANTHSGENGGLYKILYREKGKNWKSQMSNHPQATLTGLKRGKNYIYKVGIACGLGKAMGNVFGEQTYLYSAEQEFVTPHKQNDSTSVQCGVKPEIRIKNRELLQEVLGVNETFMAGDFPVTVLRATGSNGVFSGEGYVQVPYLLDTKIKVKFDEIKINSERQLFEGKLVTTYDKTEQNIFEVPTSDFFEKWFTINKKIGKIIHDGIIDSIEIQSFKNLVKQEKDIFYQIPNTEENQDILNILQEKNEVNTSFTTDYLENHSLEKEIAIPNNVVEANKKANDVIKVTIISEEGFEKSVGNEIFIPSYSGIPIKFIEKTSGIKLDHRGSVVSFKINDQVYVATISLNKFYGYFQYEIVDSLAQNGKKFILTEEINQFLQKKKFKNYTIARHNDSVISFAKRIEGKAIALDCLCEYSWKQENTPKSIEITFNSNKNVIPENAITENCQGVACETPIKNGLGTIIFVALTNDNTLKKYWQDTKNLKQLETLKQYLDQKTHEKTYAIYDPESILDKQAQGSNSAYIQFFKKNKIYNLDDFKKILKYETSSRDVPVIFSTVDLWQDIPKSYNAHSKDFHRKNGHKYEYSFADLTIRYRYVFLMSNGNQTITRVIKQREREGIAEAISTHDGYEQYVGKYGTDSAIFFWMENYFIEVADPVQLTQAAKIVRSFLKTGDDIVKFSKKSLANKKVVNELFEKWQKNKNNLPDDFVKEQDRIWREAGFKGGGKPIVEDVDKVINKVPTQLVEGKNIFRGFVADYSKAKSLFKKFRENKIYELKKQFSGAKLLEEIQKFNRKNLAYFEGKIEGFDFKSSDIKISGNKYKGEKIFESYKVNKQGGIDAEGAWSREFDTEYVGLSEIAKKLGGKKGQVFENIKGEITIASELPYCVSCQGVIQDFANMFPNVKINLVDGVK</sequence>
<dbReference type="EMBL" id="BLBC01000012">
    <property type="protein sequence ID" value="GET46533.1"/>
    <property type="molecule type" value="Genomic_DNA"/>
</dbReference>
<proteinExistence type="predicted"/>
<dbReference type="CDD" id="cd00063">
    <property type="entry name" value="FN3"/>
    <property type="match status" value="1"/>
</dbReference>
<keyword evidence="2" id="KW-1185">Reference proteome</keyword>
<dbReference type="InterPro" id="IPR013783">
    <property type="entry name" value="Ig-like_fold"/>
</dbReference>
<dbReference type="InterPro" id="IPR003961">
    <property type="entry name" value="FN3_dom"/>
</dbReference>
<comment type="caution">
    <text evidence="1">The sequence shown here is derived from an EMBL/GenBank/DDBJ whole genome shotgun (WGS) entry which is preliminary data.</text>
</comment>
<dbReference type="Proteomes" id="UP000398217">
    <property type="component" value="Unassembled WGS sequence"/>
</dbReference>
<evidence type="ECO:0008006" key="3">
    <source>
        <dbReference type="Google" id="ProtNLM"/>
    </source>
</evidence>
<accession>A0A5M4BAA3</accession>
<gene>
    <name evidence="1" type="ORF">RCZ01_18350</name>
</gene>
<dbReference type="InterPro" id="IPR036116">
    <property type="entry name" value="FN3_sf"/>
</dbReference>
<organism evidence="1 2">
    <name type="scientific">Capnocytophaga felis</name>
    <dbReference type="NCBI Taxonomy" id="2267611"/>
    <lineage>
        <taxon>Bacteria</taxon>
        <taxon>Pseudomonadati</taxon>
        <taxon>Bacteroidota</taxon>
        <taxon>Flavobacteriia</taxon>
        <taxon>Flavobacteriales</taxon>
        <taxon>Flavobacteriaceae</taxon>
        <taxon>Capnocytophaga</taxon>
    </lineage>
</organism>
<dbReference type="Gene3D" id="2.60.40.10">
    <property type="entry name" value="Immunoglobulins"/>
    <property type="match status" value="1"/>
</dbReference>
<dbReference type="InterPro" id="IPR032721">
    <property type="entry name" value="Toxin-deaminase"/>
</dbReference>
<evidence type="ECO:0000313" key="2">
    <source>
        <dbReference type="Proteomes" id="UP000398217"/>
    </source>
</evidence>
<evidence type="ECO:0000313" key="1">
    <source>
        <dbReference type="EMBL" id="GET46533.1"/>
    </source>
</evidence>
<dbReference type="PROSITE" id="PS51257">
    <property type="entry name" value="PROKAR_LIPOPROTEIN"/>
    <property type="match status" value="1"/>
</dbReference>
<reference evidence="2" key="1">
    <citation type="journal article" date="2020" name="Int. J. Syst. Evol. Microbiol.">
        <title>Capnocytophaga felis sp. nov. isolated from the feline oral cavity.</title>
        <authorList>
            <person name="Suzuki M."/>
            <person name="Umeda K."/>
            <person name="Kimura M."/>
            <person name="Imaoka K."/>
            <person name="Morikawa S."/>
            <person name="Maeda K."/>
        </authorList>
    </citation>
    <scope>NUCLEOTIDE SEQUENCE [LARGE SCALE GENOMIC DNA]</scope>
    <source>
        <strain evidence="2">KC07070</strain>
    </source>
</reference>
<protein>
    <recommendedName>
        <fullName evidence="3">Fibronectin type-III domain-containing protein</fullName>
    </recommendedName>
</protein>